<keyword evidence="1" id="KW-0472">Membrane</keyword>
<proteinExistence type="predicted"/>
<feature type="transmembrane region" description="Helical" evidence="1">
    <location>
        <begin position="67"/>
        <end position="87"/>
    </location>
</feature>
<feature type="transmembrane region" description="Helical" evidence="1">
    <location>
        <begin position="40"/>
        <end position="61"/>
    </location>
</feature>
<name>A0A6A6DL99_9PEZI</name>
<evidence type="ECO:0000256" key="1">
    <source>
        <dbReference type="SAM" id="Phobius"/>
    </source>
</evidence>
<evidence type="ECO:0000313" key="2">
    <source>
        <dbReference type="EMBL" id="KAF2180267.1"/>
    </source>
</evidence>
<keyword evidence="1" id="KW-1133">Transmembrane helix</keyword>
<dbReference type="EMBL" id="ML994659">
    <property type="protein sequence ID" value="KAF2180267.1"/>
    <property type="molecule type" value="Genomic_DNA"/>
</dbReference>
<reference evidence="2" key="1">
    <citation type="journal article" date="2020" name="Stud. Mycol.">
        <title>101 Dothideomycetes genomes: a test case for predicting lifestyles and emergence of pathogens.</title>
        <authorList>
            <person name="Haridas S."/>
            <person name="Albert R."/>
            <person name="Binder M."/>
            <person name="Bloem J."/>
            <person name="Labutti K."/>
            <person name="Salamov A."/>
            <person name="Andreopoulos B."/>
            <person name="Baker S."/>
            <person name="Barry K."/>
            <person name="Bills G."/>
            <person name="Bluhm B."/>
            <person name="Cannon C."/>
            <person name="Castanera R."/>
            <person name="Culley D."/>
            <person name="Daum C."/>
            <person name="Ezra D."/>
            <person name="Gonzalez J."/>
            <person name="Henrissat B."/>
            <person name="Kuo A."/>
            <person name="Liang C."/>
            <person name="Lipzen A."/>
            <person name="Lutzoni F."/>
            <person name="Magnuson J."/>
            <person name="Mondo S."/>
            <person name="Nolan M."/>
            <person name="Ohm R."/>
            <person name="Pangilinan J."/>
            <person name="Park H.-J."/>
            <person name="Ramirez L."/>
            <person name="Alfaro M."/>
            <person name="Sun H."/>
            <person name="Tritt A."/>
            <person name="Yoshinaga Y."/>
            <person name="Zwiers L.-H."/>
            <person name="Turgeon B."/>
            <person name="Goodwin S."/>
            <person name="Spatafora J."/>
            <person name="Crous P."/>
            <person name="Grigoriev I."/>
        </authorList>
    </citation>
    <scope>NUCLEOTIDE SEQUENCE</scope>
    <source>
        <strain evidence="2">CBS 207.26</strain>
    </source>
</reference>
<dbReference type="Proteomes" id="UP000800200">
    <property type="component" value="Unassembled WGS sequence"/>
</dbReference>
<sequence length="88" mass="10548">YIIIKNKSNYSDLLAFIKANNILNYYISANLTKGIYINYYYFNTYNIMPYFEFSFSLIYTIFKYTNFNITVINLGINTTIFLLFMFIS</sequence>
<accession>A0A6A6DL99</accession>
<gene>
    <name evidence="2" type="ORF">K469DRAFT_592924</name>
</gene>
<keyword evidence="1" id="KW-0812">Transmembrane</keyword>
<protein>
    <submittedName>
        <fullName evidence="2">Uncharacterized protein</fullName>
    </submittedName>
</protein>
<feature type="non-terminal residue" evidence="2">
    <location>
        <position position="1"/>
    </location>
</feature>
<dbReference type="AlphaFoldDB" id="A0A6A6DL99"/>
<evidence type="ECO:0000313" key="3">
    <source>
        <dbReference type="Proteomes" id="UP000800200"/>
    </source>
</evidence>
<organism evidence="2 3">
    <name type="scientific">Zopfia rhizophila CBS 207.26</name>
    <dbReference type="NCBI Taxonomy" id="1314779"/>
    <lineage>
        <taxon>Eukaryota</taxon>
        <taxon>Fungi</taxon>
        <taxon>Dikarya</taxon>
        <taxon>Ascomycota</taxon>
        <taxon>Pezizomycotina</taxon>
        <taxon>Dothideomycetes</taxon>
        <taxon>Dothideomycetes incertae sedis</taxon>
        <taxon>Zopfiaceae</taxon>
        <taxon>Zopfia</taxon>
    </lineage>
</organism>
<keyword evidence="3" id="KW-1185">Reference proteome</keyword>